<proteinExistence type="predicted"/>
<evidence type="ECO:0000313" key="1">
    <source>
        <dbReference type="EMBL" id="TFK70163.1"/>
    </source>
</evidence>
<protein>
    <submittedName>
        <fullName evidence="1">WD40 repeat-like protein</fullName>
    </submittedName>
</protein>
<dbReference type="EMBL" id="ML208317">
    <property type="protein sequence ID" value="TFK70163.1"/>
    <property type="molecule type" value="Genomic_DNA"/>
</dbReference>
<gene>
    <name evidence="1" type="ORF">BDN72DRAFT_795659</name>
</gene>
<evidence type="ECO:0000313" key="2">
    <source>
        <dbReference type="Proteomes" id="UP000308600"/>
    </source>
</evidence>
<dbReference type="Proteomes" id="UP000308600">
    <property type="component" value="Unassembled WGS sequence"/>
</dbReference>
<name>A0ACD3AVY7_9AGAR</name>
<organism evidence="1 2">
    <name type="scientific">Pluteus cervinus</name>
    <dbReference type="NCBI Taxonomy" id="181527"/>
    <lineage>
        <taxon>Eukaryota</taxon>
        <taxon>Fungi</taxon>
        <taxon>Dikarya</taxon>
        <taxon>Basidiomycota</taxon>
        <taxon>Agaricomycotina</taxon>
        <taxon>Agaricomycetes</taxon>
        <taxon>Agaricomycetidae</taxon>
        <taxon>Agaricales</taxon>
        <taxon>Pluteineae</taxon>
        <taxon>Pluteaceae</taxon>
        <taxon>Pluteus</taxon>
    </lineage>
</organism>
<feature type="non-terminal residue" evidence="1">
    <location>
        <position position="1289"/>
    </location>
</feature>
<reference evidence="1 2" key="1">
    <citation type="journal article" date="2019" name="Nat. Ecol. Evol.">
        <title>Megaphylogeny resolves global patterns of mushroom evolution.</title>
        <authorList>
            <person name="Varga T."/>
            <person name="Krizsan K."/>
            <person name="Foldi C."/>
            <person name="Dima B."/>
            <person name="Sanchez-Garcia M."/>
            <person name="Sanchez-Ramirez S."/>
            <person name="Szollosi G.J."/>
            <person name="Szarkandi J.G."/>
            <person name="Papp V."/>
            <person name="Albert L."/>
            <person name="Andreopoulos W."/>
            <person name="Angelini C."/>
            <person name="Antonin V."/>
            <person name="Barry K.W."/>
            <person name="Bougher N.L."/>
            <person name="Buchanan P."/>
            <person name="Buyck B."/>
            <person name="Bense V."/>
            <person name="Catcheside P."/>
            <person name="Chovatia M."/>
            <person name="Cooper J."/>
            <person name="Damon W."/>
            <person name="Desjardin D."/>
            <person name="Finy P."/>
            <person name="Geml J."/>
            <person name="Haridas S."/>
            <person name="Hughes K."/>
            <person name="Justo A."/>
            <person name="Karasinski D."/>
            <person name="Kautmanova I."/>
            <person name="Kiss B."/>
            <person name="Kocsube S."/>
            <person name="Kotiranta H."/>
            <person name="LaButti K.M."/>
            <person name="Lechner B.E."/>
            <person name="Liimatainen K."/>
            <person name="Lipzen A."/>
            <person name="Lukacs Z."/>
            <person name="Mihaltcheva S."/>
            <person name="Morgado L.N."/>
            <person name="Niskanen T."/>
            <person name="Noordeloos M.E."/>
            <person name="Ohm R.A."/>
            <person name="Ortiz-Santana B."/>
            <person name="Ovrebo C."/>
            <person name="Racz N."/>
            <person name="Riley R."/>
            <person name="Savchenko A."/>
            <person name="Shiryaev A."/>
            <person name="Soop K."/>
            <person name="Spirin V."/>
            <person name="Szebenyi C."/>
            <person name="Tomsovsky M."/>
            <person name="Tulloss R.E."/>
            <person name="Uehling J."/>
            <person name="Grigoriev I.V."/>
            <person name="Vagvolgyi C."/>
            <person name="Papp T."/>
            <person name="Martin F.M."/>
            <person name="Miettinen O."/>
            <person name="Hibbett D.S."/>
            <person name="Nagy L.G."/>
        </authorList>
    </citation>
    <scope>NUCLEOTIDE SEQUENCE [LARGE SCALE GENOMIC DNA]</scope>
    <source>
        <strain evidence="1 2">NL-1719</strain>
    </source>
</reference>
<accession>A0ACD3AVY7</accession>
<keyword evidence="2" id="KW-1185">Reference proteome</keyword>
<sequence>MMGKDLWMEAHISFADIVKSLDGGQHDAGVVGLKGPQGETISLDIEVKLVKGLLDNSDLPVSVLERLGPAQQLIEILVGISDQLGDINPIVKAVSTIFSKIYGELENQKKTTEQLALLFDLIGRLLPLFIKAQDLNLFDSLQKVTKEILGLIEESLYAISRYNHLGITGQLLDPYKKNPVLDVQGFSSKFETLYKVFDTSLQVDQAYYQDIKQTLALLDPVPSKLTEPCLLGTCSDILQDLDTWTTQPSAEKIFWLYGVAGAGKSTISASFAKSLGKQLGGYHTCSRDDIRLQSPIQLVKNLCYQLSLACTAFARQVVMSIKADRQFSSREMPVVELFELLFKAPLSKMTSKQSFVLIVDALDECGDIADRDVVLQQLGVIVESCSWLEIFLTSRPIVAVDKILKQQRIIKHSLNLDKTSVDINHFFKFHFQPEKEFEFEGDWDILMEAVPKLTDQAGGLFIWAQTAYHYLKRTVNKASGIQELLEAGSSNLYDLYTKVLNQSIAYDSGQSNDNLKVYQAVMTAILLASAPLSEEGLAGLLFDKNGLSKSTIKRMLSRLKGLIYVGQSNRIYTIHPSFREYLVDSLSCPKVFHISKQGHAFLLEKTVNVLVQQLRFNICNISSSFQLNNEILDLSQRISTCVSEELRYSAQYWIKHMIECQASYRDYENLLSLLIDNEKVIYWMEVISILSCVREIMVDFTRLVENIGTKSSVARHMSEIVRFLHRFISPISQSVCHIYLSCLAFVPGSSWMATLFWPLFPNRVQVQNIMNEDWKSSKGHTMILENHQQNVQSVAFSPDGKYVVSGSWDKTVRIWEVETGQQKGPSLQGHEQHVSSVAFSPDGRYMVSGSWDRTIKIWEIETGQQKGSSLEGHVKEVSSVAFSPDGQYVASGSWDKTVKVWNIETGQQKPMGLQSHNDRVYSIAFSQDGRYVVSGSKDKTVRIWEVATGQQKGGNLKGHNSTVHSVSFSPNGKYVVSGSQDKTVRIWEVETGQQKGTNLKGHDGNVTSVVFSPDGNYVISGSFDQTVRIWEVATGQQKGGNFQGHRKSVNSVACSPDGRYVVSGSWDNTVRIWNIESSQQTSQSLLSHNGPVNSVVFSPDGQYVASGSFDKTVRIWEIRTGQQKDGTLLSHDDSVLSVAFSPDGKYVVSGSQDKTMRVWEVATGQQKSANFEGHDSAVYSVAFSSDGKYVVSGSDDNTVRIWEVETGQQKSPSLEGHDNCVNSVSFSPDGKHVVSGSQDNTVRIWEVETGQQKCSSLQGHGKAVYSVAFSPDGKYVVSGSEDHTVRIWD</sequence>